<organism evidence="4 5">
    <name type="scientific">Hasllibacter halocynthiae</name>
    <dbReference type="NCBI Taxonomy" id="595589"/>
    <lineage>
        <taxon>Bacteria</taxon>
        <taxon>Pseudomonadati</taxon>
        <taxon>Pseudomonadota</taxon>
        <taxon>Alphaproteobacteria</taxon>
        <taxon>Rhodobacterales</taxon>
        <taxon>Roseobacteraceae</taxon>
        <taxon>Hasllibacter</taxon>
    </lineage>
</organism>
<evidence type="ECO:0000256" key="1">
    <source>
        <dbReference type="SAM" id="SignalP"/>
    </source>
</evidence>
<dbReference type="Pfam" id="PF13406">
    <property type="entry name" value="SLT_2"/>
    <property type="match status" value="2"/>
</dbReference>
<dbReference type="PROSITE" id="PS51257">
    <property type="entry name" value="PROKAR_LIPOPROTEIN"/>
    <property type="match status" value="1"/>
</dbReference>
<dbReference type="EMBL" id="PVTT01000001">
    <property type="protein sequence ID" value="PRY95021.1"/>
    <property type="molecule type" value="Genomic_DNA"/>
</dbReference>
<dbReference type="Pfam" id="PF01471">
    <property type="entry name" value="PG_binding_1"/>
    <property type="match status" value="1"/>
</dbReference>
<protein>
    <submittedName>
        <fullName evidence="4">Lytic murein transglycosylase</fullName>
    </submittedName>
</protein>
<evidence type="ECO:0000259" key="2">
    <source>
        <dbReference type="Pfam" id="PF01471"/>
    </source>
</evidence>
<dbReference type="OrthoDB" id="9808544at2"/>
<evidence type="ECO:0000259" key="3">
    <source>
        <dbReference type="Pfam" id="PF13406"/>
    </source>
</evidence>
<dbReference type="PANTHER" id="PTHR30163">
    <property type="entry name" value="MEMBRANE-BOUND LYTIC MUREIN TRANSGLYCOSYLASE B"/>
    <property type="match status" value="1"/>
</dbReference>
<name>A0A2T0X7U0_9RHOB</name>
<dbReference type="Proteomes" id="UP000238801">
    <property type="component" value="Unassembled WGS sequence"/>
</dbReference>
<proteinExistence type="predicted"/>
<feature type="domain" description="Peptidoglycan binding-like" evidence="2">
    <location>
        <begin position="314"/>
        <end position="368"/>
    </location>
</feature>
<dbReference type="CDD" id="cd13399">
    <property type="entry name" value="Slt35-like"/>
    <property type="match status" value="1"/>
</dbReference>
<feature type="signal peptide" evidence="1">
    <location>
        <begin position="1"/>
        <end position="15"/>
    </location>
</feature>
<comment type="caution">
    <text evidence="4">The sequence shown here is derived from an EMBL/GenBank/DDBJ whole genome shotgun (WGS) entry which is preliminary data.</text>
</comment>
<dbReference type="GO" id="GO:0009253">
    <property type="term" value="P:peptidoglycan catabolic process"/>
    <property type="evidence" value="ECO:0007669"/>
    <property type="project" value="TreeGrafter"/>
</dbReference>
<evidence type="ECO:0000313" key="4">
    <source>
        <dbReference type="EMBL" id="PRY95021.1"/>
    </source>
</evidence>
<dbReference type="SUPFAM" id="SSF53955">
    <property type="entry name" value="Lysozyme-like"/>
    <property type="match status" value="1"/>
</dbReference>
<dbReference type="InterPro" id="IPR002477">
    <property type="entry name" value="Peptidoglycan-bd-like"/>
</dbReference>
<accession>A0A2T0X7U0</accession>
<dbReference type="InterPro" id="IPR043426">
    <property type="entry name" value="MltB-like"/>
</dbReference>
<reference evidence="4 5" key="1">
    <citation type="submission" date="2018-03" db="EMBL/GenBank/DDBJ databases">
        <title>Genomic Encyclopedia of Archaeal and Bacterial Type Strains, Phase II (KMG-II): from individual species to whole genera.</title>
        <authorList>
            <person name="Goeker M."/>
        </authorList>
    </citation>
    <scope>NUCLEOTIDE SEQUENCE [LARGE SCALE GENOMIC DNA]</scope>
    <source>
        <strain evidence="4 5">DSM 29318</strain>
    </source>
</reference>
<dbReference type="InterPro" id="IPR023346">
    <property type="entry name" value="Lysozyme-like_dom_sf"/>
</dbReference>
<dbReference type="InterPro" id="IPR006311">
    <property type="entry name" value="TAT_signal"/>
</dbReference>
<dbReference type="Gene3D" id="1.10.8.350">
    <property type="entry name" value="Bacterial muramidase"/>
    <property type="match status" value="1"/>
</dbReference>
<gene>
    <name evidence="4" type="ORF">BCF33_0633</name>
</gene>
<feature type="domain" description="Transglycosylase SLT" evidence="3">
    <location>
        <begin position="43"/>
        <end position="252"/>
    </location>
</feature>
<dbReference type="PROSITE" id="PS51318">
    <property type="entry name" value="TAT"/>
    <property type="match status" value="1"/>
</dbReference>
<feature type="domain" description="Transglycosylase SLT" evidence="3">
    <location>
        <begin position="259"/>
        <end position="291"/>
    </location>
</feature>
<sequence length="370" mass="38825">MPNRRLFVLSGLALAGCGGGGVPASAPPAAQARFVAVPNAGWDAWVAAYRDRAAARGIPAATIDAAFRGAGFLPEVIERDRNQAEFSRSFEDYLQLVASEQRVREGRAAFARRERTLRAVEARYGVPAEVLAAIWGVESRYGTRRGTVPVISAVSTLAYDGRRGAFFERQLDAALRILGAGDVSPDRMVGSWAGAMGHTQFIPTSFRQSAVDFDGDGRRDIWGADPADALATSANYLAQAGWRRGAPIASEAASGLRPDPGGPAFATGPNFRTIKRYNNSDNYALAVAYLAGRIAGGGPLGTAFGPDRFGLTLEDRIALQERLNAAGFDAGNADGVIGDGTRAAIEAFQRSRGLAATGDPSPVLLGALAG</sequence>
<dbReference type="Gene3D" id="1.10.530.10">
    <property type="match status" value="2"/>
</dbReference>
<dbReference type="SUPFAM" id="SSF47090">
    <property type="entry name" value="PGBD-like"/>
    <property type="match status" value="1"/>
</dbReference>
<dbReference type="Gene3D" id="1.10.101.10">
    <property type="entry name" value="PGBD-like superfamily/PGBD"/>
    <property type="match status" value="1"/>
</dbReference>
<dbReference type="AlphaFoldDB" id="A0A2T0X7U0"/>
<keyword evidence="1" id="KW-0732">Signal</keyword>
<dbReference type="PANTHER" id="PTHR30163:SF8">
    <property type="entry name" value="LYTIC MUREIN TRANSGLYCOSYLASE"/>
    <property type="match status" value="1"/>
</dbReference>
<dbReference type="FunFam" id="1.10.8.350:FF:000001">
    <property type="entry name" value="Lytic murein transglycosylase B"/>
    <property type="match status" value="1"/>
</dbReference>
<evidence type="ECO:0000313" key="5">
    <source>
        <dbReference type="Proteomes" id="UP000238801"/>
    </source>
</evidence>
<dbReference type="InterPro" id="IPR036365">
    <property type="entry name" value="PGBD-like_sf"/>
</dbReference>
<dbReference type="InterPro" id="IPR036366">
    <property type="entry name" value="PGBDSf"/>
</dbReference>
<keyword evidence="5" id="KW-1185">Reference proteome</keyword>
<dbReference type="InterPro" id="IPR031304">
    <property type="entry name" value="SLT_2"/>
</dbReference>
<dbReference type="RefSeq" id="WP_106159457.1">
    <property type="nucleotide sequence ID" value="NZ_PVTT01000001.1"/>
</dbReference>
<feature type="chain" id="PRO_5015499022" evidence="1">
    <location>
        <begin position="16"/>
        <end position="370"/>
    </location>
</feature>
<dbReference type="GO" id="GO:0008933">
    <property type="term" value="F:peptidoglycan lytic transglycosylase activity"/>
    <property type="evidence" value="ECO:0007669"/>
    <property type="project" value="TreeGrafter"/>
</dbReference>